<evidence type="ECO:0000256" key="9">
    <source>
        <dbReference type="ARBA" id="ARBA00022840"/>
    </source>
</evidence>
<comment type="similarity">
    <text evidence="2 15">Belongs to the phenylalanyl-tRNA synthetase beta subunit family. Type 1 subfamily.</text>
</comment>
<dbReference type="EMBL" id="CP027806">
    <property type="protein sequence ID" value="AXJ01013.1"/>
    <property type="molecule type" value="Genomic_DNA"/>
</dbReference>
<keyword evidence="12 15" id="KW-0648">Protein biosynthesis</keyword>
<organism evidence="20 21">
    <name type="scientific">Cyclonatronum proteinivorum</name>
    <dbReference type="NCBI Taxonomy" id="1457365"/>
    <lineage>
        <taxon>Bacteria</taxon>
        <taxon>Pseudomonadati</taxon>
        <taxon>Balneolota</taxon>
        <taxon>Balneolia</taxon>
        <taxon>Balneolales</taxon>
        <taxon>Cyclonatronaceae</taxon>
        <taxon>Cyclonatronum</taxon>
    </lineage>
</organism>
<dbReference type="InterPro" id="IPR004532">
    <property type="entry name" value="Phe-tRNA-ligase_IIc_bsu_bact"/>
</dbReference>
<dbReference type="InterPro" id="IPR045864">
    <property type="entry name" value="aa-tRNA-synth_II/BPL/LPL"/>
</dbReference>
<dbReference type="GO" id="GO:0009328">
    <property type="term" value="C:phenylalanine-tRNA ligase complex"/>
    <property type="evidence" value="ECO:0007669"/>
    <property type="project" value="TreeGrafter"/>
</dbReference>
<dbReference type="SMART" id="SM00896">
    <property type="entry name" value="FDX-ACB"/>
    <property type="match status" value="1"/>
</dbReference>
<dbReference type="Pfam" id="PF17759">
    <property type="entry name" value="tRNA_synthFbeta"/>
    <property type="match status" value="1"/>
</dbReference>
<dbReference type="GO" id="GO:0005524">
    <property type="term" value="F:ATP binding"/>
    <property type="evidence" value="ECO:0007669"/>
    <property type="project" value="UniProtKB-UniRule"/>
</dbReference>
<reference evidence="20 21" key="1">
    <citation type="submission" date="2018-03" db="EMBL/GenBank/DDBJ databases">
        <title>Phenotypic and genomic properties of Cyclonatronum proteinivorum gen. nov., sp. nov., a haloalkaliphilic bacteroidete from soda lakes possessing Na+-translocating rhodopsin.</title>
        <authorList>
            <person name="Toshchakov S.V."/>
            <person name="Korzhenkov A."/>
            <person name="Samarov N.I."/>
            <person name="Kublanov I.V."/>
            <person name="Muntyan M.S."/>
            <person name="Sorokin D.Y."/>
        </authorList>
    </citation>
    <scope>NUCLEOTIDE SEQUENCE [LARGE SCALE GENOMIC DNA]</scope>
    <source>
        <strain evidence="20 21">Omega</strain>
    </source>
</reference>
<dbReference type="PROSITE" id="PS51447">
    <property type="entry name" value="FDX_ACB"/>
    <property type="match status" value="1"/>
</dbReference>
<dbReference type="PANTHER" id="PTHR10947:SF0">
    <property type="entry name" value="PHENYLALANINE--TRNA LIGASE BETA SUBUNIT"/>
    <property type="match status" value="1"/>
</dbReference>
<dbReference type="KEGG" id="cprv:CYPRO_1763"/>
<keyword evidence="13 15" id="KW-0030">Aminoacyl-tRNA synthetase</keyword>
<feature type="binding site" evidence="15">
    <location>
        <position position="471"/>
    </location>
    <ligand>
        <name>Mg(2+)</name>
        <dbReference type="ChEBI" id="CHEBI:18420"/>
        <note>shared with alpha subunit</note>
    </ligand>
</feature>
<dbReference type="InterPro" id="IPR005146">
    <property type="entry name" value="B3/B4_tRNA-bd"/>
</dbReference>
<dbReference type="SUPFAM" id="SSF56037">
    <property type="entry name" value="PheT/TilS domain"/>
    <property type="match status" value="1"/>
</dbReference>
<feature type="domain" description="FDX-ACB" evidence="18">
    <location>
        <begin position="712"/>
        <end position="805"/>
    </location>
</feature>
<dbReference type="FunFam" id="3.30.56.10:FF:000002">
    <property type="entry name" value="Phenylalanine--tRNA ligase beta subunit"/>
    <property type="match status" value="1"/>
</dbReference>
<dbReference type="SUPFAM" id="SSF55681">
    <property type="entry name" value="Class II aaRS and biotin synthetases"/>
    <property type="match status" value="1"/>
</dbReference>
<dbReference type="NCBIfam" id="TIGR00472">
    <property type="entry name" value="pheT_bact"/>
    <property type="match status" value="1"/>
</dbReference>
<keyword evidence="6 15" id="KW-0436">Ligase</keyword>
<dbReference type="InterPro" id="IPR036690">
    <property type="entry name" value="Fdx_antiC-bd_sf"/>
</dbReference>
<evidence type="ECO:0000256" key="1">
    <source>
        <dbReference type="ARBA" id="ARBA00004496"/>
    </source>
</evidence>
<evidence type="ECO:0000256" key="6">
    <source>
        <dbReference type="ARBA" id="ARBA00022598"/>
    </source>
</evidence>
<dbReference type="Gene3D" id="2.40.50.140">
    <property type="entry name" value="Nucleic acid-binding proteins"/>
    <property type="match status" value="1"/>
</dbReference>
<feature type="binding site" evidence="15">
    <location>
        <position position="475"/>
    </location>
    <ligand>
        <name>Mg(2+)</name>
        <dbReference type="ChEBI" id="CHEBI:18420"/>
        <note>shared with alpha subunit</note>
    </ligand>
</feature>
<comment type="subunit">
    <text evidence="3 15">Tetramer of two alpha and two beta subunits.</text>
</comment>
<evidence type="ECO:0000256" key="3">
    <source>
        <dbReference type="ARBA" id="ARBA00011209"/>
    </source>
</evidence>
<dbReference type="SUPFAM" id="SSF46955">
    <property type="entry name" value="Putative DNA-binding domain"/>
    <property type="match status" value="1"/>
</dbReference>
<dbReference type="InterPro" id="IPR020825">
    <property type="entry name" value="Phe-tRNA_synthase-like_B3/B4"/>
</dbReference>
<evidence type="ECO:0000313" key="20">
    <source>
        <dbReference type="EMBL" id="AXJ01013.1"/>
    </source>
</evidence>
<dbReference type="InterPro" id="IPR045060">
    <property type="entry name" value="Phe-tRNA-ligase_IIc_bsu"/>
</dbReference>
<evidence type="ECO:0000313" key="21">
    <source>
        <dbReference type="Proteomes" id="UP000254808"/>
    </source>
</evidence>
<evidence type="ECO:0000256" key="11">
    <source>
        <dbReference type="ARBA" id="ARBA00022884"/>
    </source>
</evidence>
<keyword evidence="9 15" id="KW-0067">ATP-binding</keyword>
<dbReference type="AlphaFoldDB" id="A0A345UKL1"/>
<dbReference type="GO" id="GO:0004826">
    <property type="term" value="F:phenylalanine-tRNA ligase activity"/>
    <property type="evidence" value="ECO:0007669"/>
    <property type="project" value="UniProtKB-UniRule"/>
</dbReference>
<dbReference type="InterPro" id="IPR009061">
    <property type="entry name" value="DNA-bd_dom_put_sf"/>
</dbReference>
<comment type="cofactor">
    <cofactor evidence="15">
        <name>Mg(2+)</name>
        <dbReference type="ChEBI" id="CHEBI:18420"/>
    </cofactor>
    <text evidence="15">Binds 2 magnesium ions per tetramer.</text>
</comment>
<evidence type="ECO:0000256" key="12">
    <source>
        <dbReference type="ARBA" id="ARBA00022917"/>
    </source>
</evidence>
<dbReference type="Gene3D" id="3.30.930.10">
    <property type="entry name" value="Bira Bifunctional Protein, Domain 2"/>
    <property type="match status" value="1"/>
</dbReference>
<dbReference type="RefSeq" id="WP_114984249.1">
    <property type="nucleotide sequence ID" value="NZ_CP027806.1"/>
</dbReference>
<gene>
    <name evidence="15" type="primary">pheT</name>
    <name evidence="20" type="ORF">CYPRO_1763</name>
</gene>
<feature type="binding site" evidence="15">
    <location>
        <position position="474"/>
    </location>
    <ligand>
        <name>Mg(2+)</name>
        <dbReference type="ChEBI" id="CHEBI:18420"/>
        <note>shared with alpha subunit</note>
    </ligand>
</feature>
<dbReference type="PROSITE" id="PS50886">
    <property type="entry name" value="TRBD"/>
    <property type="match status" value="1"/>
</dbReference>
<feature type="binding site" evidence="15">
    <location>
        <position position="465"/>
    </location>
    <ligand>
        <name>Mg(2+)</name>
        <dbReference type="ChEBI" id="CHEBI:18420"/>
        <note>shared with alpha subunit</note>
    </ligand>
</feature>
<feature type="domain" description="TRNA-binding" evidence="17">
    <location>
        <begin position="39"/>
        <end position="153"/>
    </location>
</feature>
<dbReference type="Pfam" id="PF03484">
    <property type="entry name" value="B5"/>
    <property type="match status" value="1"/>
</dbReference>
<dbReference type="InterPro" id="IPR005121">
    <property type="entry name" value="Fdx_antiC-bd"/>
</dbReference>
<dbReference type="PROSITE" id="PS51483">
    <property type="entry name" value="B5"/>
    <property type="match status" value="1"/>
</dbReference>
<dbReference type="GO" id="GO:0000287">
    <property type="term" value="F:magnesium ion binding"/>
    <property type="evidence" value="ECO:0007669"/>
    <property type="project" value="UniProtKB-UniRule"/>
</dbReference>
<dbReference type="SMART" id="SM00873">
    <property type="entry name" value="B3_4"/>
    <property type="match status" value="1"/>
</dbReference>
<dbReference type="FunFam" id="2.40.50.140:FF:000045">
    <property type="entry name" value="Phenylalanine--tRNA ligase beta subunit"/>
    <property type="match status" value="1"/>
</dbReference>
<evidence type="ECO:0000256" key="16">
    <source>
        <dbReference type="PROSITE-ProRule" id="PRU00209"/>
    </source>
</evidence>
<sequence>MKISLNWLRDYINTSLSDTEIADKLTLTGLEVDEIESVGSDFAGVVVGEVISAEKHPNADKLTLCQVNTGEETVQIVCGAPNVAAGQKVPVAKVGATLPVTDKSGKPFHIKKSKIRGELSFGMICAEDELGIGTDHSGIMVLDSALSPGTPFSDVVPGTRDTILEIGLTPNRPDAACHAGTARDLFAVTGEAFTHPAASLQPASITHHEDGNPRISIRIENTDLCHRYAGIVMKNVQVQPSPQWVQNRLKAIGLRPRNAVVDATNYVLHELGQPLHAFDISTLSGPEIVVKSFGQEITFTTLDETEQKVPAGSLFICDAEKPVALAGVMGGLNSEIQDHTTDILIESAWFEPVSVRKTSRALALQTDSSYRFERGVDPQITLKAALRCAQLIAEWTGAEIDGPVTDIHPVVTEPKKLSLRVARANQMIGTEIPQETMVQILARLGFAPQAAGDRINCTVPTYRPDVSIEVDLIEEVARIFDYNNIPTPGCISFARPPVTPFEEQFKTSLHDACIRLGLTELYNNSLLPETIRKWLTEAQEAQLIPTLNPISRDQAILRPDLTYGFLKSAAYNFNRKAESFRAFEIGRVFSSGEGSWISGIQETTSLLIGIAGNKQVQHWQHPAQVFTFHDLKALLNGLFRNLQLEDKISFAYENQILHLQNGSTRMGYARQITAAEAKLHDLEVPAFIAEINCDELSKLVRERPQVRYASVPKFPAFEFDIALIVDAELEAFQLLSYIKTHGGKRLKSVSVFDVFEGKSLGEEKKSVAFRLIFQDGEKTLTIDDVNSIINKLTKGLDKTFGAKLRG</sequence>
<dbReference type="SUPFAM" id="SSF50249">
    <property type="entry name" value="Nucleic acid-binding proteins"/>
    <property type="match status" value="1"/>
</dbReference>
<evidence type="ECO:0000256" key="15">
    <source>
        <dbReference type="HAMAP-Rule" id="MF_00283"/>
    </source>
</evidence>
<keyword evidence="10 15" id="KW-0460">Magnesium</keyword>
<comment type="catalytic activity">
    <reaction evidence="14 15">
        <text>tRNA(Phe) + L-phenylalanine + ATP = L-phenylalanyl-tRNA(Phe) + AMP + diphosphate + H(+)</text>
        <dbReference type="Rhea" id="RHEA:19413"/>
        <dbReference type="Rhea" id="RHEA-COMP:9668"/>
        <dbReference type="Rhea" id="RHEA-COMP:9699"/>
        <dbReference type="ChEBI" id="CHEBI:15378"/>
        <dbReference type="ChEBI" id="CHEBI:30616"/>
        <dbReference type="ChEBI" id="CHEBI:33019"/>
        <dbReference type="ChEBI" id="CHEBI:58095"/>
        <dbReference type="ChEBI" id="CHEBI:78442"/>
        <dbReference type="ChEBI" id="CHEBI:78531"/>
        <dbReference type="ChEBI" id="CHEBI:456215"/>
        <dbReference type="EC" id="6.1.1.20"/>
    </reaction>
</comment>
<evidence type="ECO:0000259" key="17">
    <source>
        <dbReference type="PROSITE" id="PS50886"/>
    </source>
</evidence>
<dbReference type="CDD" id="cd02796">
    <property type="entry name" value="tRNA_bind_bactPheRS"/>
    <property type="match status" value="1"/>
</dbReference>
<evidence type="ECO:0000256" key="4">
    <source>
        <dbReference type="ARBA" id="ARBA00022490"/>
    </source>
</evidence>
<dbReference type="SUPFAM" id="SSF54991">
    <property type="entry name" value="Anticodon-binding domain of PheRS"/>
    <property type="match status" value="1"/>
</dbReference>
<dbReference type="InterPro" id="IPR002547">
    <property type="entry name" value="tRNA-bd_dom"/>
</dbReference>
<dbReference type="OrthoDB" id="9805455at2"/>
<dbReference type="HAMAP" id="MF_00283">
    <property type="entry name" value="Phe_tRNA_synth_beta1"/>
    <property type="match status" value="1"/>
</dbReference>
<evidence type="ECO:0000256" key="14">
    <source>
        <dbReference type="ARBA" id="ARBA00049255"/>
    </source>
</evidence>
<keyword evidence="8 15" id="KW-0547">Nucleotide-binding</keyword>
<dbReference type="Pfam" id="PF03483">
    <property type="entry name" value="B3_4"/>
    <property type="match status" value="1"/>
</dbReference>
<dbReference type="Gene3D" id="3.30.70.380">
    <property type="entry name" value="Ferrodoxin-fold anticodon-binding domain"/>
    <property type="match status" value="1"/>
</dbReference>
<dbReference type="InterPro" id="IPR005147">
    <property type="entry name" value="tRNA_synthase_B5-dom"/>
</dbReference>
<evidence type="ECO:0000256" key="7">
    <source>
        <dbReference type="ARBA" id="ARBA00022723"/>
    </source>
</evidence>
<evidence type="ECO:0000259" key="19">
    <source>
        <dbReference type="PROSITE" id="PS51483"/>
    </source>
</evidence>
<keyword evidence="4 15" id="KW-0963">Cytoplasm</keyword>
<evidence type="ECO:0000256" key="10">
    <source>
        <dbReference type="ARBA" id="ARBA00022842"/>
    </source>
</evidence>
<keyword evidence="21" id="KW-1185">Reference proteome</keyword>
<evidence type="ECO:0000256" key="8">
    <source>
        <dbReference type="ARBA" id="ARBA00022741"/>
    </source>
</evidence>
<dbReference type="GO" id="GO:0000049">
    <property type="term" value="F:tRNA binding"/>
    <property type="evidence" value="ECO:0007669"/>
    <property type="project" value="UniProtKB-UniRule"/>
</dbReference>
<dbReference type="PANTHER" id="PTHR10947">
    <property type="entry name" value="PHENYLALANYL-TRNA SYNTHETASE BETA CHAIN AND LEUCINE-RICH REPEAT-CONTAINING PROTEIN 47"/>
    <property type="match status" value="1"/>
</dbReference>
<evidence type="ECO:0000256" key="5">
    <source>
        <dbReference type="ARBA" id="ARBA00022555"/>
    </source>
</evidence>
<keyword evidence="5 16" id="KW-0820">tRNA-binding</keyword>
<dbReference type="InterPro" id="IPR012340">
    <property type="entry name" value="NA-bd_OB-fold"/>
</dbReference>
<evidence type="ECO:0000256" key="2">
    <source>
        <dbReference type="ARBA" id="ARBA00008653"/>
    </source>
</evidence>
<evidence type="ECO:0000259" key="18">
    <source>
        <dbReference type="PROSITE" id="PS51447"/>
    </source>
</evidence>
<dbReference type="Proteomes" id="UP000254808">
    <property type="component" value="Chromosome"/>
</dbReference>
<dbReference type="InterPro" id="IPR041616">
    <property type="entry name" value="PheRS_beta_core"/>
</dbReference>
<keyword evidence="7 15" id="KW-0479">Metal-binding</keyword>
<feature type="domain" description="B5" evidence="19">
    <location>
        <begin position="412"/>
        <end position="487"/>
    </location>
</feature>
<dbReference type="SMART" id="SM00874">
    <property type="entry name" value="B5"/>
    <property type="match status" value="1"/>
</dbReference>
<dbReference type="GO" id="GO:0006432">
    <property type="term" value="P:phenylalanyl-tRNA aminoacylation"/>
    <property type="evidence" value="ECO:0007669"/>
    <property type="project" value="UniProtKB-UniRule"/>
</dbReference>
<evidence type="ECO:0000256" key="13">
    <source>
        <dbReference type="ARBA" id="ARBA00023146"/>
    </source>
</evidence>
<dbReference type="Pfam" id="PF03147">
    <property type="entry name" value="FDX-ACB"/>
    <property type="match status" value="1"/>
</dbReference>
<accession>A0A345UKL1</accession>
<comment type="subcellular location">
    <subcellularLocation>
        <location evidence="1 15">Cytoplasm</location>
    </subcellularLocation>
</comment>
<name>A0A345UKL1_9BACT</name>
<dbReference type="Gene3D" id="3.50.40.10">
    <property type="entry name" value="Phenylalanyl-trna Synthetase, Chain B, domain 3"/>
    <property type="match status" value="1"/>
</dbReference>
<dbReference type="EC" id="6.1.1.20" evidence="15"/>
<dbReference type="Gene3D" id="3.30.56.10">
    <property type="match status" value="2"/>
</dbReference>
<protein>
    <recommendedName>
        <fullName evidence="15">Phenylalanine--tRNA ligase beta subunit</fullName>
        <ecNumber evidence="15">6.1.1.20</ecNumber>
    </recommendedName>
    <alternativeName>
        <fullName evidence="15">Phenylalanyl-tRNA synthetase beta subunit</fullName>
        <shortName evidence="15">PheRS</shortName>
    </alternativeName>
</protein>
<dbReference type="InterPro" id="IPR033714">
    <property type="entry name" value="tRNA_bind_bactPheRS"/>
</dbReference>
<keyword evidence="11 16" id="KW-0694">RNA-binding</keyword>
<dbReference type="Pfam" id="PF01588">
    <property type="entry name" value="tRNA_bind"/>
    <property type="match status" value="1"/>
</dbReference>
<dbReference type="NCBIfam" id="NF045760">
    <property type="entry name" value="YtpR"/>
    <property type="match status" value="1"/>
</dbReference>
<proteinExistence type="inferred from homology"/>
<dbReference type="FunFam" id="3.30.70.380:FF:000001">
    <property type="entry name" value="Phenylalanine--tRNA ligase beta subunit"/>
    <property type="match status" value="1"/>
</dbReference>